<dbReference type="Proteomes" id="UP000002772">
    <property type="component" value="Unassembled WGS sequence"/>
</dbReference>
<dbReference type="GO" id="GO:0016757">
    <property type="term" value="F:glycosyltransferase activity"/>
    <property type="evidence" value="ECO:0007669"/>
    <property type="project" value="UniProtKB-KW"/>
</dbReference>
<evidence type="ECO:0000256" key="2">
    <source>
        <dbReference type="ARBA" id="ARBA00022676"/>
    </source>
</evidence>
<evidence type="ECO:0000313" key="5">
    <source>
        <dbReference type="EMBL" id="EGN56109.1"/>
    </source>
</evidence>
<reference evidence="6" key="1">
    <citation type="journal article" date="2011" name="Stand. Genomic Sci.">
        <title>Non-contiguous finished genome sequence of the opportunistic oral pathogen Prevotella multisaccharivorax type strain (PPPA20).</title>
        <authorList>
            <person name="Pati A."/>
            <person name="Gronow S."/>
            <person name="Lu M."/>
            <person name="Lapidus A."/>
            <person name="Nolan M."/>
            <person name="Lucas S."/>
            <person name="Hammon N."/>
            <person name="Deshpande S."/>
            <person name="Cheng J.F."/>
            <person name="Tapia R."/>
            <person name="Han C."/>
            <person name="Goodwin L."/>
            <person name="Pitluck S."/>
            <person name="Liolios K."/>
            <person name="Pagani I."/>
            <person name="Mavromatis K."/>
            <person name="Mikhailova N."/>
            <person name="Huntemann M."/>
            <person name="Chen A."/>
            <person name="Palaniappan K."/>
            <person name="Land M."/>
            <person name="Hauser L."/>
            <person name="Detter J.C."/>
            <person name="Brambilla E.M."/>
            <person name="Rohde M."/>
            <person name="Goker M."/>
            <person name="Woyke T."/>
            <person name="Bristow J."/>
            <person name="Eisen J.A."/>
            <person name="Markowitz V."/>
            <person name="Hugenholtz P."/>
            <person name="Kyrpides N.C."/>
            <person name="Klenk H.P."/>
            <person name="Ivanova N."/>
        </authorList>
    </citation>
    <scope>NUCLEOTIDE SEQUENCE [LARGE SCALE GENOMIC DNA]</scope>
    <source>
        <strain evidence="6">DSM 17128</strain>
    </source>
</reference>
<dbReference type="Pfam" id="PF00535">
    <property type="entry name" value="Glycos_transf_2"/>
    <property type="match status" value="1"/>
</dbReference>
<keyword evidence="2" id="KW-0328">Glycosyltransferase</keyword>
<dbReference type="PANTHER" id="PTHR43179:SF12">
    <property type="entry name" value="GALACTOFURANOSYLTRANSFERASE GLFT2"/>
    <property type="match status" value="1"/>
</dbReference>
<keyword evidence="6" id="KW-1185">Reference proteome</keyword>
<dbReference type="InterPro" id="IPR001173">
    <property type="entry name" value="Glyco_trans_2-like"/>
</dbReference>
<keyword evidence="3 5" id="KW-0808">Transferase</keyword>
<dbReference type="STRING" id="688246.Premu_0634"/>
<gene>
    <name evidence="5" type="ORF">Premu_0634</name>
</gene>
<accession>F8N5U7</accession>
<name>F8N5U7_9BACT</name>
<dbReference type="HOGENOM" id="CLU_948903_0_0_10"/>
<dbReference type="eggNOG" id="COG1216">
    <property type="taxonomic scope" value="Bacteria"/>
</dbReference>
<dbReference type="EMBL" id="GL945017">
    <property type="protein sequence ID" value="EGN56109.1"/>
    <property type="molecule type" value="Genomic_DNA"/>
</dbReference>
<dbReference type="PANTHER" id="PTHR43179">
    <property type="entry name" value="RHAMNOSYLTRANSFERASE WBBL"/>
    <property type="match status" value="1"/>
</dbReference>
<evidence type="ECO:0000256" key="3">
    <source>
        <dbReference type="ARBA" id="ARBA00022679"/>
    </source>
</evidence>
<feature type="domain" description="Glycosyltransferase 2-like" evidence="4">
    <location>
        <begin position="22"/>
        <end position="128"/>
    </location>
</feature>
<evidence type="ECO:0000313" key="6">
    <source>
        <dbReference type="Proteomes" id="UP000002772"/>
    </source>
</evidence>
<evidence type="ECO:0000256" key="1">
    <source>
        <dbReference type="ARBA" id="ARBA00006739"/>
    </source>
</evidence>
<dbReference type="InterPro" id="IPR029044">
    <property type="entry name" value="Nucleotide-diphossugar_trans"/>
</dbReference>
<dbReference type="Gene3D" id="3.90.550.10">
    <property type="entry name" value="Spore Coat Polysaccharide Biosynthesis Protein SpsA, Chain A"/>
    <property type="match status" value="1"/>
</dbReference>
<dbReference type="AlphaFoldDB" id="F8N5U7"/>
<evidence type="ECO:0000259" key="4">
    <source>
        <dbReference type="Pfam" id="PF00535"/>
    </source>
</evidence>
<protein>
    <submittedName>
        <fullName evidence="5">Glycosyl transferase family 2</fullName>
    </submittedName>
</protein>
<sequence>MQPTIEHLSFNNDNADGRMLFSILIPSWNNLPFLQLCIRSIREHSAYRHQIIVHINEGKDGTLEWVKAQGLDYTYSRNNVGVCLAMNIMRTKVKTDYILFLNDDMYLLPGWDVAFYDEVRKLNSNYFYLSASTIQPHHHPGGLKGWQADYGDRPDNFQEQRLLNEFSQLKLQDWQGATCPPSLVHRDIWDLVGGYSIEFTPGMGSDPDFTAKLLFVGVRYFKGLAASRAYHFECKTTAVVKKNKYLPLFFFKWRILNSTIRNYLTYLGKPWIEEQNKHPHGKLWWEHFRGRMKAIFYAIKGDYGVLNRIDDEDRPDWRMES</sequence>
<dbReference type="RefSeq" id="WP_007573044.1">
    <property type="nucleotide sequence ID" value="NZ_BPTS01000001.1"/>
</dbReference>
<proteinExistence type="inferred from homology"/>
<dbReference type="SUPFAM" id="SSF53448">
    <property type="entry name" value="Nucleotide-diphospho-sugar transferases"/>
    <property type="match status" value="1"/>
</dbReference>
<comment type="similarity">
    <text evidence="1">Belongs to the glycosyltransferase 2 family.</text>
</comment>
<organism evidence="5 6">
    <name type="scientific">Hallella multisaccharivorax DSM 17128</name>
    <dbReference type="NCBI Taxonomy" id="688246"/>
    <lineage>
        <taxon>Bacteria</taxon>
        <taxon>Pseudomonadati</taxon>
        <taxon>Bacteroidota</taxon>
        <taxon>Bacteroidia</taxon>
        <taxon>Bacteroidales</taxon>
        <taxon>Prevotellaceae</taxon>
        <taxon>Hallella</taxon>
    </lineage>
</organism>